<dbReference type="Pfam" id="PF10604">
    <property type="entry name" value="Polyketide_cyc2"/>
    <property type="match status" value="1"/>
</dbReference>
<sequence length="145" mass="16173">MSDASTQSIVIDAGPGAIMAAIADFEKYPVWTGSVKKTEVLETGPDGRARRVAFTLDAGVFRDQYELEYVWDGDRRVEWTLVQGQMMRAQRGSYTLETRGGSTHVTYSLSVELMIPMLGMLKRKGERIVMDTALKELKKYVESAG</sequence>
<dbReference type="InterPro" id="IPR019587">
    <property type="entry name" value="Polyketide_cyclase/dehydratase"/>
</dbReference>
<keyword evidence="2" id="KW-1185">Reference proteome</keyword>
<reference evidence="1" key="1">
    <citation type="submission" date="2022-05" db="EMBL/GenBank/DDBJ databases">
        <title>Jatrophihabitans sp. SB3-54 whole genome sequence.</title>
        <authorList>
            <person name="Suh M.K."/>
            <person name="Eom M.K."/>
            <person name="Kim J.S."/>
            <person name="Kim H.S."/>
            <person name="Do H.E."/>
            <person name="Shin Y.K."/>
            <person name="Lee J.-S."/>
        </authorList>
    </citation>
    <scope>NUCLEOTIDE SEQUENCE</scope>
    <source>
        <strain evidence="1">SB3-54</strain>
    </source>
</reference>
<dbReference type="PANTHER" id="PTHR39683:SF4">
    <property type="entry name" value="COENZYME Q-BINDING PROTEIN COQ10 START DOMAIN-CONTAINING PROTEIN"/>
    <property type="match status" value="1"/>
</dbReference>
<dbReference type="EMBL" id="CP097463">
    <property type="protein sequence ID" value="WAX58015.1"/>
    <property type="molecule type" value="Genomic_DNA"/>
</dbReference>
<dbReference type="CDD" id="cd07819">
    <property type="entry name" value="SRPBCC_2"/>
    <property type="match status" value="1"/>
</dbReference>
<proteinExistence type="predicted"/>
<gene>
    <name evidence="1" type="ORF">M6B22_04410</name>
</gene>
<dbReference type="RefSeq" id="WP_269444563.1">
    <property type="nucleotide sequence ID" value="NZ_CP097463.1"/>
</dbReference>
<dbReference type="InterPro" id="IPR023393">
    <property type="entry name" value="START-like_dom_sf"/>
</dbReference>
<dbReference type="SUPFAM" id="SSF55961">
    <property type="entry name" value="Bet v1-like"/>
    <property type="match status" value="1"/>
</dbReference>
<dbReference type="Proteomes" id="UP001164693">
    <property type="component" value="Chromosome"/>
</dbReference>
<dbReference type="PANTHER" id="PTHR39683">
    <property type="entry name" value="CONSERVED PROTEIN TB16.3"/>
    <property type="match status" value="1"/>
</dbReference>
<accession>A0ABY7JZK1</accession>
<organism evidence="1 2">
    <name type="scientific">Jatrophihabitans cynanchi</name>
    <dbReference type="NCBI Taxonomy" id="2944128"/>
    <lineage>
        <taxon>Bacteria</taxon>
        <taxon>Bacillati</taxon>
        <taxon>Actinomycetota</taxon>
        <taxon>Actinomycetes</taxon>
        <taxon>Jatrophihabitantales</taxon>
        <taxon>Jatrophihabitantaceae</taxon>
        <taxon>Jatrophihabitans</taxon>
    </lineage>
</organism>
<evidence type="ECO:0000313" key="2">
    <source>
        <dbReference type="Proteomes" id="UP001164693"/>
    </source>
</evidence>
<protein>
    <submittedName>
        <fullName evidence="1">SRPBCC family protein</fullName>
    </submittedName>
</protein>
<evidence type="ECO:0000313" key="1">
    <source>
        <dbReference type="EMBL" id="WAX58015.1"/>
    </source>
</evidence>
<dbReference type="Gene3D" id="3.30.530.20">
    <property type="match status" value="1"/>
</dbReference>
<name>A0ABY7JZK1_9ACTN</name>